<dbReference type="SUPFAM" id="SSF46785">
    <property type="entry name" value="Winged helix' DNA-binding domain"/>
    <property type="match status" value="1"/>
</dbReference>
<gene>
    <name evidence="1" type="ORF">DF3PB_1980004</name>
</gene>
<dbReference type="InterPro" id="IPR036390">
    <property type="entry name" value="WH_DNA-bd_sf"/>
</dbReference>
<sequence length="127" mass="14151">MAEYKIQSLSALEAEMRDVARGVRPAPADAAAPSFESVEALARLLTLENRRLLAAIRDRKPQSVAQLAEWEGRAQPNLLRTLEKLRAAGLIRLVRNGRKKAPMPTIARIVVEIDPYSTNDRMHVELA</sequence>
<reference evidence="1" key="1">
    <citation type="submission" date="2018-07" db="EMBL/GenBank/DDBJ databases">
        <authorList>
            <person name="Quirk P.G."/>
            <person name="Krulwich T.A."/>
        </authorList>
    </citation>
    <scope>NUCLEOTIDE SEQUENCE</scope>
</reference>
<dbReference type="Gene3D" id="1.10.10.10">
    <property type="entry name" value="Winged helix-like DNA-binding domain superfamily/Winged helix DNA-binding domain"/>
    <property type="match status" value="1"/>
</dbReference>
<name>A0A380TC40_9ZZZZ</name>
<proteinExistence type="predicted"/>
<protein>
    <recommendedName>
        <fullName evidence="2">HTH marR-type domain-containing protein</fullName>
    </recommendedName>
</protein>
<accession>A0A380TC40</accession>
<dbReference type="AlphaFoldDB" id="A0A380TC40"/>
<organism evidence="1">
    <name type="scientific">metagenome</name>
    <dbReference type="NCBI Taxonomy" id="256318"/>
    <lineage>
        <taxon>unclassified sequences</taxon>
        <taxon>metagenomes</taxon>
    </lineage>
</organism>
<dbReference type="Pfam" id="PF25212">
    <property type="entry name" value="HVO_A0114"/>
    <property type="match status" value="1"/>
</dbReference>
<evidence type="ECO:0000313" key="1">
    <source>
        <dbReference type="EMBL" id="SUS05519.1"/>
    </source>
</evidence>
<evidence type="ECO:0008006" key="2">
    <source>
        <dbReference type="Google" id="ProtNLM"/>
    </source>
</evidence>
<dbReference type="EMBL" id="UIDG01000110">
    <property type="protein sequence ID" value="SUS05519.1"/>
    <property type="molecule type" value="Genomic_DNA"/>
</dbReference>
<dbReference type="InterPro" id="IPR036388">
    <property type="entry name" value="WH-like_DNA-bd_sf"/>
</dbReference>